<reference evidence="1 2" key="1">
    <citation type="submission" date="2018-06" db="EMBL/GenBank/DDBJ databases">
        <title>Genomic Encyclopedia of Type Strains, Phase III (KMG-III): the genomes of soil and plant-associated and newly described type strains.</title>
        <authorList>
            <person name="Whitman W."/>
        </authorList>
    </citation>
    <scope>NUCLEOTIDE SEQUENCE [LARGE SCALE GENOMIC DNA]</scope>
    <source>
        <strain evidence="1 2">JC5</strain>
    </source>
</reference>
<keyword evidence="2" id="KW-1185">Reference proteome</keyword>
<organism evidence="1 2">
    <name type="scientific">Shewanella chilikensis</name>
    <dbReference type="NCBI Taxonomy" id="558541"/>
    <lineage>
        <taxon>Bacteria</taxon>
        <taxon>Pseudomonadati</taxon>
        <taxon>Pseudomonadota</taxon>
        <taxon>Gammaproteobacteria</taxon>
        <taxon>Alteromonadales</taxon>
        <taxon>Shewanellaceae</taxon>
        <taxon>Shewanella</taxon>
    </lineage>
</organism>
<accession>A0ABX5PHF9</accession>
<proteinExistence type="predicted"/>
<name>A0ABX5PHF9_9GAMM</name>
<evidence type="ECO:0000313" key="2">
    <source>
        <dbReference type="Proteomes" id="UP000247584"/>
    </source>
</evidence>
<evidence type="ECO:0008006" key="3">
    <source>
        <dbReference type="Google" id="ProtNLM"/>
    </source>
</evidence>
<comment type="caution">
    <text evidence="1">The sequence shown here is derived from an EMBL/GenBank/DDBJ whole genome shotgun (WGS) entry which is preliminary data.</text>
</comment>
<dbReference type="Proteomes" id="UP000247584">
    <property type="component" value="Unassembled WGS sequence"/>
</dbReference>
<sequence>MVNAEEVAKKFRILQVYGCGIVEHRNNRKDDAYMYWIGQSRTIAKIAFRVLKYKDVEFEVRGGRSRIH</sequence>
<dbReference type="EMBL" id="QJSY01000063">
    <property type="protein sequence ID" value="PYE53448.1"/>
    <property type="molecule type" value="Genomic_DNA"/>
</dbReference>
<protein>
    <recommendedName>
        <fullName evidence="3">Transposase</fullName>
    </recommendedName>
</protein>
<gene>
    <name evidence="1" type="ORF">C8J23_1636</name>
</gene>
<evidence type="ECO:0000313" key="1">
    <source>
        <dbReference type="EMBL" id="PYE53448.1"/>
    </source>
</evidence>
<dbReference type="RefSeq" id="WP_101057742.1">
    <property type="nucleotide sequence ID" value="NZ_QJSY01000063.1"/>
</dbReference>